<reference evidence="1" key="2">
    <citation type="submission" date="2021-04" db="EMBL/GenBank/DDBJ databases">
        <authorList>
            <person name="Gilroy R."/>
        </authorList>
    </citation>
    <scope>NUCLEOTIDE SEQUENCE</scope>
    <source>
        <strain evidence="1">23274</strain>
    </source>
</reference>
<proteinExistence type="predicted"/>
<reference evidence="1" key="1">
    <citation type="journal article" date="2021" name="PeerJ">
        <title>Extensive microbial diversity within the chicken gut microbiome revealed by metagenomics and culture.</title>
        <authorList>
            <person name="Gilroy R."/>
            <person name="Ravi A."/>
            <person name="Getino M."/>
            <person name="Pursley I."/>
            <person name="Horton D.L."/>
            <person name="Alikhan N.F."/>
            <person name="Baker D."/>
            <person name="Gharbi K."/>
            <person name="Hall N."/>
            <person name="Watson M."/>
            <person name="Adriaenssens E.M."/>
            <person name="Foster-Nyarko E."/>
            <person name="Jarju S."/>
            <person name="Secka A."/>
            <person name="Antonio M."/>
            <person name="Oren A."/>
            <person name="Chaudhuri R.R."/>
            <person name="La Ragione R."/>
            <person name="Hildebrand F."/>
            <person name="Pallen M.J."/>
        </authorList>
    </citation>
    <scope>NUCLEOTIDE SEQUENCE</scope>
    <source>
        <strain evidence="1">23274</strain>
    </source>
</reference>
<comment type="caution">
    <text evidence="1">The sequence shown here is derived from an EMBL/GenBank/DDBJ whole genome shotgun (WGS) entry which is preliminary data.</text>
</comment>
<dbReference type="AlphaFoldDB" id="A0A9D1V146"/>
<organism evidence="1 2">
    <name type="scientific">Candidatus Odoribacter faecigallinarum</name>
    <dbReference type="NCBI Taxonomy" id="2838706"/>
    <lineage>
        <taxon>Bacteria</taxon>
        <taxon>Pseudomonadati</taxon>
        <taxon>Bacteroidota</taxon>
        <taxon>Bacteroidia</taxon>
        <taxon>Bacteroidales</taxon>
        <taxon>Odoribacteraceae</taxon>
        <taxon>Odoribacter</taxon>
    </lineage>
</organism>
<dbReference type="EMBL" id="DXFT01000170">
    <property type="protein sequence ID" value="HIX04183.1"/>
    <property type="molecule type" value="Genomic_DNA"/>
</dbReference>
<dbReference type="Gene3D" id="3.10.20.310">
    <property type="entry name" value="membrane protein fhac"/>
    <property type="match status" value="1"/>
</dbReference>
<accession>A0A9D1V146</accession>
<evidence type="ECO:0000313" key="1">
    <source>
        <dbReference type="EMBL" id="HIX04183.1"/>
    </source>
</evidence>
<evidence type="ECO:0000313" key="2">
    <source>
        <dbReference type="Proteomes" id="UP000824202"/>
    </source>
</evidence>
<sequence>MKKSFLSVIWLLIAVELFAQADVISRRQDSLRMDSLKEQVPPMEIRRFRGQYVMEPVEMKPSYGQVSLAYLPDSLIRDTLRYEYAKIKEFAYRTKLTRELYRMFFINPAEGNLEVINTQNSEERFEPYRDKTIQNISVKILSPYSGSVYDTVAVQGDIVWWKDVVNKTHIGTSEKVIRRQLTIKPGMALRPFELVQNEILLRDLDYIDDATINVLPIASDTNAVQVEVVCKDELSWSGSVETNFLNSFSLGAGNKNFFKRGHIIDYEFSYRGTRDKKWGNILEYKVNSLWGSHVDIRGYYRNDYEEKQLRVEIERQFLTSRMKWAGGVSAGRVWYSDDLPDRNVSRLEELFNYHFQDVWIGRSFRRPARYRYNRNIYLAGRFFTTFFNNRPQVAGDTNHLYYNRINVLGALSYAKIKYYKANLVYDFGRTEDIPAGLLLKLTGGFEWSEYNNYAYMAAEAQYSHFDRISERYFAFHAALGSYMSVNGFERGVLEVGGNHISNLCSWGSLRYRFYNNVRYIRGIRRYPEDHLYMEDWDIRGFSSDSLRGNQKLAVSLAATCFLPFIKRGFRAAVSTYVDAGLLAPAGEKLFRQPAYWGIGIALNLRNDNLIIKNVCFRFTFYPTLPVDGSSVQATMTDGMGREFYDYRVSQPQVIQYE</sequence>
<name>A0A9D1V146_9BACT</name>
<gene>
    <name evidence="1" type="ORF">H9863_08755</name>
</gene>
<dbReference type="Proteomes" id="UP000824202">
    <property type="component" value="Unassembled WGS sequence"/>
</dbReference>
<protein>
    <submittedName>
        <fullName evidence="1">Uncharacterized protein</fullName>
    </submittedName>
</protein>